<proteinExistence type="predicted"/>
<reference evidence="2" key="1">
    <citation type="submission" date="2019-05" db="EMBL/GenBank/DDBJ databases">
        <title>Prevotella brunnea sp. nov., isolated from a wound of a patient.</title>
        <authorList>
            <person name="Buhl M."/>
        </authorList>
    </citation>
    <scope>NUCLEOTIDE SEQUENCE [LARGE SCALE GENOMIC DNA]</scope>
    <source>
        <strain evidence="2">A2672</strain>
    </source>
</reference>
<keyword evidence="2" id="KW-1185">Reference proteome</keyword>
<dbReference type="RefSeq" id="WP_147785659.1">
    <property type="nucleotide sequence ID" value="NZ_SDIK01000056.1"/>
</dbReference>
<evidence type="ECO:0000313" key="1">
    <source>
        <dbReference type="EMBL" id="TXJ60835.1"/>
    </source>
</evidence>
<organism evidence="1 2">
    <name type="scientific">Prevotella brunnea</name>
    <dbReference type="NCBI Taxonomy" id="2508867"/>
    <lineage>
        <taxon>Bacteria</taxon>
        <taxon>Pseudomonadati</taxon>
        <taxon>Bacteroidota</taxon>
        <taxon>Bacteroidia</taxon>
        <taxon>Bacteroidales</taxon>
        <taxon>Prevotellaceae</taxon>
        <taxon>Prevotella</taxon>
    </lineage>
</organism>
<protein>
    <submittedName>
        <fullName evidence="1">Uncharacterized protein</fullName>
    </submittedName>
</protein>
<comment type="caution">
    <text evidence="1">The sequence shown here is derived from an EMBL/GenBank/DDBJ whole genome shotgun (WGS) entry which is preliminary data.</text>
</comment>
<sequence length="64" mass="7177">MGNDRKKIKDFPPACDIGKFQWLIRGLWFSGNAIANGRITIGNGRKLYFFGGAIYLRTTTEPLA</sequence>
<name>A0A5C8GFV9_9BACT</name>
<dbReference type="EMBL" id="SDIK01000056">
    <property type="protein sequence ID" value="TXJ60835.1"/>
    <property type="molecule type" value="Genomic_DNA"/>
</dbReference>
<dbReference type="Proteomes" id="UP000321612">
    <property type="component" value="Unassembled WGS sequence"/>
</dbReference>
<dbReference type="AlphaFoldDB" id="A0A5C8GFV9"/>
<evidence type="ECO:0000313" key="2">
    <source>
        <dbReference type="Proteomes" id="UP000321612"/>
    </source>
</evidence>
<accession>A0A5C8GFV9</accession>
<gene>
    <name evidence="1" type="ORF">ETF27_07615</name>
</gene>